<organism evidence="2 3">
    <name type="scientific">Solanum commersonii</name>
    <name type="common">Commerson's wild potato</name>
    <name type="synonym">Commerson's nightshade</name>
    <dbReference type="NCBI Taxonomy" id="4109"/>
    <lineage>
        <taxon>Eukaryota</taxon>
        <taxon>Viridiplantae</taxon>
        <taxon>Streptophyta</taxon>
        <taxon>Embryophyta</taxon>
        <taxon>Tracheophyta</taxon>
        <taxon>Spermatophyta</taxon>
        <taxon>Magnoliopsida</taxon>
        <taxon>eudicotyledons</taxon>
        <taxon>Gunneridae</taxon>
        <taxon>Pentapetalae</taxon>
        <taxon>asterids</taxon>
        <taxon>lamiids</taxon>
        <taxon>Solanales</taxon>
        <taxon>Solanaceae</taxon>
        <taxon>Solanoideae</taxon>
        <taxon>Solaneae</taxon>
        <taxon>Solanum</taxon>
    </lineage>
</organism>
<sequence length="87" mass="9676">MDDPMIDLRSPSATTCQDPMIQGNINNKNNMTTQNDTQNLGLNWVSDDEGEAKSCMVEVNALVLQEKGNPLCKKLIQGVIFRQQLIP</sequence>
<gene>
    <name evidence="2" type="ORF">H5410_027725</name>
</gene>
<reference evidence="2 3" key="1">
    <citation type="submission" date="2020-09" db="EMBL/GenBank/DDBJ databases">
        <title>De no assembly of potato wild relative species, Solanum commersonii.</title>
        <authorList>
            <person name="Cho K."/>
        </authorList>
    </citation>
    <scope>NUCLEOTIDE SEQUENCE [LARGE SCALE GENOMIC DNA]</scope>
    <source>
        <strain evidence="2">LZ3.2</strain>
        <tissue evidence="2">Leaf</tissue>
    </source>
</reference>
<name>A0A9J5YZZ8_SOLCO</name>
<dbReference type="EMBL" id="JACXVP010000005">
    <property type="protein sequence ID" value="KAG5606233.1"/>
    <property type="molecule type" value="Genomic_DNA"/>
</dbReference>
<accession>A0A9J5YZZ8</accession>
<evidence type="ECO:0000256" key="1">
    <source>
        <dbReference type="SAM" id="MobiDB-lite"/>
    </source>
</evidence>
<dbReference type="Proteomes" id="UP000824120">
    <property type="component" value="Chromosome 5"/>
</dbReference>
<comment type="caution">
    <text evidence="2">The sequence shown here is derived from an EMBL/GenBank/DDBJ whole genome shotgun (WGS) entry which is preliminary data.</text>
</comment>
<dbReference type="AlphaFoldDB" id="A0A9J5YZZ8"/>
<evidence type="ECO:0000313" key="2">
    <source>
        <dbReference type="EMBL" id="KAG5606233.1"/>
    </source>
</evidence>
<keyword evidence="3" id="KW-1185">Reference proteome</keyword>
<protein>
    <submittedName>
        <fullName evidence="2">Uncharacterized protein</fullName>
    </submittedName>
</protein>
<feature type="compositionally biased region" description="Low complexity" evidence="1">
    <location>
        <begin position="22"/>
        <end position="31"/>
    </location>
</feature>
<feature type="region of interest" description="Disordered" evidence="1">
    <location>
        <begin position="1"/>
        <end position="31"/>
    </location>
</feature>
<proteinExistence type="predicted"/>
<evidence type="ECO:0000313" key="3">
    <source>
        <dbReference type="Proteomes" id="UP000824120"/>
    </source>
</evidence>